<evidence type="ECO:0000256" key="3">
    <source>
        <dbReference type="ARBA" id="ARBA00022490"/>
    </source>
</evidence>
<dbReference type="PANTHER" id="PTHR46184">
    <property type="entry name" value="UNCONVENTIONAL MYOSIN-IXB-LIKE PROTEIN"/>
    <property type="match status" value="1"/>
</dbReference>
<dbReference type="PANTHER" id="PTHR46184:SF3">
    <property type="entry name" value="UNCONVENTIONAL MYOSIN-IXA"/>
    <property type="match status" value="1"/>
</dbReference>
<name>A0ABM4ZI21_VULVU</name>
<evidence type="ECO:0000256" key="5">
    <source>
        <dbReference type="SAM" id="MobiDB-lite"/>
    </source>
</evidence>
<keyword evidence="3" id="KW-0963">Cytoplasm</keyword>
<reference evidence="7" key="1">
    <citation type="submission" date="2025-08" db="UniProtKB">
        <authorList>
            <consortium name="RefSeq"/>
        </authorList>
    </citation>
    <scope>IDENTIFICATION</scope>
    <source>
        <tissue evidence="7">Cell line</tissue>
    </source>
</reference>
<proteinExistence type="predicted"/>
<feature type="region of interest" description="Disordered" evidence="5">
    <location>
        <begin position="99"/>
        <end position="122"/>
    </location>
</feature>
<evidence type="ECO:0000313" key="7">
    <source>
        <dbReference type="RefSeq" id="XP_072602193.1"/>
    </source>
</evidence>
<dbReference type="RefSeq" id="XP_072602193.1">
    <property type="nucleotide sequence ID" value="XM_072746092.1"/>
</dbReference>
<evidence type="ECO:0000256" key="1">
    <source>
        <dbReference type="ARBA" id="ARBA00004370"/>
    </source>
</evidence>
<keyword evidence="4" id="KW-0472">Membrane</keyword>
<feature type="compositionally biased region" description="Polar residues" evidence="5">
    <location>
        <begin position="111"/>
        <end position="122"/>
    </location>
</feature>
<evidence type="ECO:0000256" key="2">
    <source>
        <dbReference type="ARBA" id="ARBA00004496"/>
    </source>
</evidence>
<protein>
    <submittedName>
        <fullName evidence="7">Unconventional myosin-IXa-like</fullName>
    </submittedName>
</protein>
<dbReference type="GeneID" id="140597499"/>
<comment type="subcellular location">
    <subcellularLocation>
        <location evidence="2">Cytoplasm</location>
    </subcellularLocation>
    <subcellularLocation>
        <location evidence="1">Membrane</location>
    </subcellularLocation>
</comment>
<sequence length="122" mass="13936">MRPDIVALLRSSKSAFISGMIGIDPVAVFRWAVLRAFFRAVIAFREAGKRHIQRKTGHDDTAPCAILKSMDSFSFLQHPVHQRSLEILQRCKEEKYSIARKNPRTPLSDLQGMNTLNEKNQQ</sequence>
<dbReference type="Proteomes" id="UP001652641">
    <property type="component" value="Unplaced"/>
</dbReference>
<dbReference type="InterPro" id="IPR046987">
    <property type="entry name" value="Myo9"/>
</dbReference>
<keyword evidence="6" id="KW-1185">Reference proteome</keyword>
<accession>A0ABM4ZI21</accession>
<gene>
    <name evidence="7" type="primary">LOC140597499</name>
</gene>
<organism evidence="6 7">
    <name type="scientific">Vulpes vulpes</name>
    <name type="common">Red fox</name>
    <dbReference type="NCBI Taxonomy" id="9627"/>
    <lineage>
        <taxon>Eukaryota</taxon>
        <taxon>Metazoa</taxon>
        <taxon>Chordata</taxon>
        <taxon>Craniata</taxon>
        <taxon>Vertebrata</taxon>
        <taxon>Euteleostomi</taxon>
        <taxon>Mammalia</taxon>
        <taxon>Eutheria</taxon>
        <taxon>Laurasiatheria</taxon>
        <taxon>Carnivora</taxon>
        <taxon>Caniformia</taxon>
        <taxon>Canidae</taxon>
        <taxon>Vulpes</taxon>
    </lineage>
</organism>
<evidence type="ECO:0000256" key="4">
    <source>
        <dbReference type="ARBA" id="ARBA00023136"/>
    </source>
</evidence>
<evidence type="ECO:0000313" key="6">
    <source>
        <dbReference type="Proteomes" id="UP001652641"/>
    </source>
</evidence>